<evidence type="ECO:0000313" key="6">
    <source>
        <dbReference type="Proteomes" id="UP000019151"/>
    </source>
</evidence>
<dbReference type="SUPFAM" id="SSF51735">
    <property type="entry name" value="NAD(P)-binding Rossmann-fold domains"/>
    <property type="match status" value="1"/>
</dbReference>
<gene>
    <name evidence="4" type="ORF">J421_5577</name>
    <name evidence="5" type="ORF">J421_6372</name>
</gene>
<dbReference type="EMBL" id="CP007130">
    <property type="protein sequence ID" value="AHG93907.1"/>
    <property type="molecule type" value="Genomic_DNA"/>
</dbReference>
<dbReference type="PRINTS" id="PR00081">
    <property type="entry name" value="GDHRDH"/>
</dbReference>
<dbReference type="AlphaFoldDB" id="W0RRM0"/>
<dbReference type="Gene3D" id="3.40.50.720">
    <property type="entry name" value="NAD(P)-binding Rossmann-like Domain"/>
    <property type="match status" value="1"/>
</dbReference>
<name>W0RRM0_9BACT</name>
<dbReference type="InterPro" id="IPR050259">
    <property type="entry name" value="SDR"/>
</dbReference>
<dbReference type="InterPro" id="IPR002347">
    <property type="entry name" value="SDR_fam"/>
</dbReference>
<dbReference type="SMART" id="SM00822">
    <property type="entry name" value="PKS_KR"/>
    <property type="match status" value="1"/>
</dbReference>
<dbReference type="InterPro" id="IPR020904">
    <property type="entry name" value="Sc_DH/Rdtase_CS"/>
</dbReference>
<keyword evidence="6" id="KW-1185">Reference proteome</keyword>
<dbReference type="InterPro" id="IPR036291">
    <property type="entry name" value="NAD(P)-bd_dom_sf"/>
</dbReference>
<dbReference type="InterPro" id="IPR057326">
    <property type="entry name" value="KR_dom"/>
</dbReference>
<dbReference type="KEGG" id="gba:J421_6372"/>
<dbReference type="eggNOG" id="COG1028">
    <property type="taxonomic scope" value="Bacteria"/>
</dbReference>
<geneLocation type="plasmid" evidence="4 6">
    <name>2</name>
</geneLocation>
<reference evidence="4" key="1">
    <citation type="submission" date="2013-12" db="EMBL/GenBank/DDBJ databases">
        <authorList>
            <person name="DeBruyn J.M."/>
            <person name="Radosevich M."/>
            <person name="Wommack K.Eric."/>
            <person name="Polson S."/>
            <person name="Hauser L.J."/>
            <person name="Fawaz M.N."/>
            <person name="Korlach J."/>
            <person name="Tsai Y.-C."/>
        </authorList>
    </citation>
    <scope>NUCLEOTIDE SEQUENCE</scope>
    <source>
        <strain evidence="4">KBS708</strain>
        <plasmid evidence="4">2</plasmid>
    </source>
</reference>
<dbReference type="PANTHER" id="PTHR42879">
    <property type="entry name" value="3-OXOACYL-(ACYL-CARRIER-PROTEIN) REDUCTASE"/>
    <property type="match status" value="1"/>
</dbReference>
<protein>
    <submittedName>
        <fullName evidence="4">Short-chain dehydrogenase/reductase SDR</fullName>
    </submittedName>
</protein>
<reference evidence="4 6" key="2">
    <citation type="journal article" date="2014" name="Genome Announc.">
        <title>Genome Sequence and Methylome of Soil Bacterium Gemmatirosa kalamazoonensis KBS708T, a Member of the Rarely Cultivated Gemmatimonadetes Phylum.</title>
        <authorList>
            <person name="Debruyn J.M."/>
            <person name="Radosevich M."/>
            <person name="Wommack K.E."/>
            <person name="Polson S.W."/>
            <person name="Hauser L.J."/>
            <person name="Fawaz M.N."/>
            <person name="Korlach J."/>
            <person name="Tsai Y.C."/>
        </authorList>
    </citation>
    <scope>NUCLEOTIDE SEQUENCE [LARGE SCALE GENOMIC DNA]</scope>
    <source>
        <strain evidence="4 6">KBS708</strain>
        <plasmid evidence="4">2</plasmid>
        <plasmid evidence="6">Plasmid 2</plasmid>
    </source>
</reference>
<dbReference type="GO" id="GO:0032787">
    <property type="term" value="P:monocarboxylic acid metabolic process"/>
    <property type="evidence" value="ECO:0007669"/>
    <property type="project" value="UniProtKB-ARBA"/>
</dbReference>
<evidence type="ECO:0000256" key="1">
    <source>
        <dbReference type="ARBA" id="ARBA00006484"/>
    </source>
</evidence>
<dbReference type="KEGG" id="gba:J421_5577"/>
<dbReference type="HOGENOM" id="CLU_010194_1_2_0"/>
<sequence>MTDRETLDMPNDDPYLRGKHAIVTGGSRGIGAAIAAELARAGADLTILARSTARLDQQAERLRALGAQVTALECDIAEEASVRACFARARDERGDAYVLVNNAGMAEAAPFGATSRELWDRTLAVNLTGVFTCTQQVLPAMLRARAGRVVNVASTAGLRGYKTMSAYCASKHGVVGLTRALAAETAKHGVTVNAVCPGYVATDMTEHAVSNVVRALGKSEEDARAMIVGTVPRGSLITPEEVASAVLWLCRPEAGAVSGVALPIAGGEMP</sequence>
<dbReference type="EMBL" id="CP007130">
    <property type="protein sequence ID" value="AHG93112.1"/>
    <property type="molecule type" value="Genomic_DNA"/>
</dbReference>
<organism evidence="4 6">
    <name type="scientific">Gemmatirosa kalamazoonensis</name>
    <dbReference type="NCBI Taxonomy" id="861299"/>
    <lineage>
        <taxon>Bacteria</taxon>
        <taxon>Pseudomonadati</taxon>
        <taxon>Gemmatimonadota</taxon>
        <taxon>Gemmatimonadia</taxon>
        <taxon>Gemmatimonadales</taxon>
        <taxon>Gemmatimonadaceae</taxon>
        <taxon>Gemmatirosa</taxon>
    </lineage>
</organism>
<dbReference type="FunFam" id="3.40.50.720:FF:000084">
    <property type="entry name" value="Short-chain dehydrogenase reductase"/>
    <property type="match status" value="1"/>
</dbReference>
<evidence type="ECO:0000313" key="4">
    <source>
        <dbReference type="EMBL" id="AHG93112.1"/>
    </source>
</evidence>
<dbReference type="Pfam" id="PF00106">
    <property type="entry name" value="adh_short"/>
    <property type="match status" value="1"/>
</dbReference>
<dbReference type="InParanoid" id="W0RRM0"/>
<proteinExistence type="inferred from homology"/>
<feature type="domain" description="Ketoreductase" evidence="3">
    <location>
        <begin position="19"/>
        <end position="198"/>
    </location>
</feature>
<dbReference type="PRINTS" id="PR00080">
    <property type="entry name" value="SDRFAMILY"/>
</dbReference>
<evidence type="ECO:0000256" key="2">
    <source>
        <dbReference type="RuleBase" id="RU000363"/>
    </source>
</evidence>
<keyword evidence="4" id="KW-0614">Plasmid</keyword>
<comment type="similarity">
    <text evidence="1 2">Belongs to the short-chain dehydrogenases/reductases (SDR) family.</text>
</comment>
<dbReference type="FunCoup" id="W0RRM0">
    <property type="interactions" value="175"/>
</dbReference>
<accession>W0RRM0</accession>
<dbReference type="PANTHER" id="PTHR42879:SF2">
    <property type="entry name" value="3-OXOACYL-[ACYL-CARRIER-PROTEIN] REDUCTASE FABG"/>
    <property type="match status" value="1"/>
</dbReference>
<evidence type="ECO:0000313" key="5">
    <source>
        <dbReference type="EMBL" id="AHG93907.1"/>
    </source>
</evidence>
<evidence type="ECO:0000259" key="3">
    <source>
        <dbReference type="SMART" id="SM00822"/>
    </source>
</evidence>
<dbReference type="Proteomes" id="UP000019151">
    <property type="component" value="Plasmid 2"/>
</dbReference>
<dbReference type="PROSITE" id="PS00061">
    <property type="entry name" value="ADH_SHORT"/>
    <property type="match status" value="1"/>
</dbReference>